<dbReference type="AlphaFoldDB" id="A0ABD0TZZ9"/>
<comment type="caution">
    <text evidence="1">The sequence shown here is derived from an EMBL/GenBank/DDBJ whole genome shotgun (WGS) entry which is preliminary data.</text>
</comment>
<gene>
    <name evidence="1" type="ORF">M5K25_027403</name>
</gene>
<reference evidence="1 2" key="1">
    <citation type="journal article" date="2024" name="Plant Biotechnol. J.">
        <title>Dendrobium thyrsiflorum genome and its molecular insights into genes involved in important horticultural traits.</title>
        <authorList>
            <person name="Chen B."/>
            <person name="Wang J.Y."/>
            <person name="Zheng P.J."/>
            <person name="Li K.L."/>
            <person name="Liang Y.M."/>
            <person name="Chen X.F."/>
            <person name="Zhang C."/>
            <person name="Zhao X."/>
            <person name="He X."/>
            <person name="Zhang G.Q."/>
            <person name="Liu Z.J."/>
            <person name="Xu Q."/>
        </authorList>
    </citation>
    <scope>NUCLEOTIDE SEQUENCE [LARGE SCALE GENOMIC DNA]</scope>
    <source>
        <strain evidence="1">GZMU011</strain>
    </source>
</reference>
<name>A0ABD0TZZ9_DENTH</name>
<evidence type="ECO:0000313" key="2">
    <source>
        <dbReference type="Proteomes" id="UP001552299"/>
    </source>
</evidence>
<dbReference type="EMBL" id="JANQDX010000019">
    <property type="protein sequence ID" value="KAL0905214.1"/>
    <property type="molecule type" value="Genomic_DNA"/>
</dbReference>
<evidence type="ECO:0000313" key="1">
    <source>
        <dbReference type="EMBL" id="KAL0905214.1"/>
    </source>
</evidence>
<sequence>MGSLSSVYVDDAAAKLSNESKRGDVNDCRIRRFKTLWFHLLIETPNLQRRETEQRGIRDLCGSCDFVQQ</sequence>
<organism evidence="1 2">
    <name type="scientific">Dendrobium thyrsiflorum</name>
    <name type="common">Pinecone-like raceme dendrobium</name>
    <name type="synonym">Orchid</name>
    <dbReference type="NCBI Taxonomy" id="117978"/>
    <lineage>
        <taxon>Eukaryota</taxon>
        <taxon>Viridiplantae</taxon>
        <taxon>Streptophyta</taxon>
        <taxon>Embryophyta</taxon>
        <taxon>Tracheophyta</taxon>
        <taxon>Spermatophyta</taxon>
        <taxon>Magnoliopsida</taxon>
        <taxon>Liliopsida</taxon>
        <taxon>Asparagales</taxon>
        <taxon>Orchidaceae</taxon>
        <taxon>Epidendroideae</taxon>
        <taxon>Malaxideae</taxon>
        <taxon>Dendrobiinae</taxon>
        <taxon>Dendrobium</taxon>
    </lineage>
</organism>
<accession>A0ABD0TZZ9</accession>
<protein>
    <submittedName>
        <fullName evidence="1">Uncharacterized protein</fullName>
    </submittedName>
</protein>
<dbReference type="Proteomes" id="UP001552299">
    <property type="component" value="Unassembled WGS sequence"/>
</dbReference>
<proteinExistence type="predicted"/>
<keyword evidence="2" id="KW-1185">Reference proteome</keyword>